<evidence type="ECO:0000256" key="5">
    <source>
        <dbReference type="ARBA" id="ARBA00022939"/>
    </source>
</evidence>
<dbReference type="InterPro" id="IPR029063">
    <property type="entry name" value="SAM-dependent_MTases_sf"/>
</dbReference>
<dbReference type="GO" id="GO:0008171">
    <property type="term" value="F:O-methyltransferase activity"/>
    <property type="evidence" value="ECO:0007669"/>
    <property type="project" value="InterPro"/>
</dbReference>
<dbReference type="PANTHER" id="PTHR43836">
    <property type="entry name" value="CATECHOL O-METHYLTRANSFERASE 1-RELATED"/>
    <property type="match status" value="1"/>
</dbReference>
<comment type="caution">
    <text evidence="7">The sequence shown here is derived from an EMBL/GenBank/DDBJ whole genome shotgun (WGS) entry which is preliminary data.</text>
</comment>
<evidence type="ECO:0000313" key="7">
    <source>
        <dbReference type="EMBL" id="KAF9756886.1"/>
    </source>
</evidence>
<keyword evidence="2" id="KW-0489">Methyltransferase</keyword>
<dbReference type="AlphaFoldDB" id="A0A8H7NJ18"/>
<reference evidence="7" key="1">
    <citation type="submission" date="2020-10" db="EMBL/GenBank/DDBJ databases">
        <title>High-Quality Genome Resource of Clonostachys rosea strain S41 by Oxford Nanopore Long-Read Sequencing.</title>
        <authorList>
            <person name="Wang H."/>
        </authorList>
    </citation>
    <scope>NUCLEOTIDE SEQUENCE</scope>
    <source>
        <strain evidence="7">S41</strain>
    </source>
</reference>
<keyword evidence="4" id="KW-0949">S-adenosyl-L-methionine</keyword>
<dbReference type="GO" id="GO:0032259">
    <property type="term" value="P:methylation"/>
    <property type="evidence" value="ECO:0007669"/>
    <property type="project" value="UniProtKB-KW"/>
</dbReference>
<evidence type="ECO:0000256" key="1">
    <source>
        <dbReference type="ARBA" id="ARBA00012880"/>
    </source>
</evidence>
<dbReference type="Gene3D" id="3.40.50.150">
    <property type="entry name" value="Vaccinia Virus protein VP39"/>
    <property type="match status" value="1"/>
</dbReference>
<evidence type="ECO:0000256" key="2">
    <source>
        <dbReference type="ARBA" id="ARBA00022603"/>
    </source>
</evidence>
<dbReference type="InterPro" id="IPR002935">
    <property type="entry name" value="SAM_O-MeTrfase"/>
</dbReference>
<evidence type="ECO:0000313" key="8">
    <source>
        <dbReference type="Proteomes" id="UP000616885"/>
    </source>
</evidence>
<keyword evidence="3" id="KW-0808">Transferase</keyword>
<gene>
    <name evidence="7" type="ORF">IM811_007830</name>
</gene>
<dbReference type="EMBL" id="JADCTT010000002">
    <property type="protein sequence ID" value="KAF9756886.1"/>
    <property type="molecule type" value="Genomic_DNA"/>
</dbReference>
<accession>A0A8H7NJ18</accession>
<dbReference type="Proteomes" id="UP000616885">
    <property type="component" value="Unassembled WGS sequence"/>
</dbReference>
<dbReference type="EC" id="2.1.1.6" evidence="1"/>
<dbReference type="PANTHER" id="PTHR43836:SF6">
    <property type="entry name" value="PUTATIVE (AFU_ORTHOLOGUE AFUA_2G00150)-RELATED"/>
    <property type="match status" value="1"/>
</dbReference>
<dbReference type="GO" id="GO:0006584">
    <property type="term" value="P:catecholamine metabolic process"/>
    <property type="evidence" value="ECO:0007669"/>
    <property type="project" value="UniProtKB-KW"/>
</dbReference>
<protein>
    <recommendedName>
        <fullName evidence="1">catechol O-methyltransferase</fullName>
        <ecNumber evidence="1">2.1.1.6</ecNumber>
    </recommendedName>
</protein>
<evidence type="ECO:0000256" key="3">
    <source>
        <dbReference type="ARBA" id="ARBA00022679"/>
    </source>
</evidence>
<comment type="similarity">
    <text evidence="6">Belongs to the class I-like SAM-binding methyltransferase superfamily. Cation-dependent O-methyltransferase family.</text>
</comment>
<name>A0A8H7NJ18_BIOOC</name>
<dbReference type="SUPFAM" id="SSF53335">
    <property type="entry name" value="S-adenosyl-L-methionine-dependent methyltransferases"/>
    <property type="match status" value="1"/>
</dbReference>
<evidence type="ECO:0000256" key="6">
    <source>
        <dbReference type="ARBA" id="ARBA00023453"/>
    </source>
</evidence>
<evidence type="ECO:0000256" key="4">
    <source>
        <dbReference type="ARBA" id="ARBA00022691"/>
    </source>
</evidence>
<dbReference type="PROSITE" id="PS51682">
    <property type="entry name" value="SAM_OMT_I"/>
    <property type="match status" value="1"/>
</dbReference>
<sequence>MSQFYKPEEEVFCNDGREQQLLAGIQSHPNLSTMMGVPERVLEAIDDFGRNHDFLMNVGQAKGSIVSRKIAEKCPTTMVELGGYVGYSAIMFGDAVRRAGGKKYISLEKSEEFAAVARSLLAIAGLDDFVEVRVGPCDASLRQLRQEQPELQIDLLFLDHQKSAYVYDLMLCEELSLVRSGSLVIADNVISPGAPGYLEYVRGTKAERTTIRNNIQTNQQRPGSSENDELAYLSELLASFEPTGEPDGLEISSAINTAE</sequence>
<keyword evidence="5" id="KW-0128">Catecholamine metabolism</keyword>
<proteinExistence type="inferred from homology"/>
<organism evidence="7 8">
    <name type="scientific">Bionectria ochroleuca</name>
    <name type="common">Gliocladium roseum</name>
    <dbReference type="NCBI Taxonomy" id="29856"/>
    <lineage>
        <taxon>Eukaryota</taxon>
        <taxon>Fungi</taxon>
        <taxon>Dikarya</taxon>
        <taxon>Ascomycota</taxon>
        <taxon>Pezizomycotina</taxon>
        <taxon>Sordariomycetes</taxon>
        <taxon>Hypocreomycetidae</taxon>
        <taxon>Hypocreales</taxon>
        <taxon>Bionectriaceae</taxon>
        <taxon>Clonostachys</taxon>
    </lineage>
</organism>
<dbReference type="Pfam" id="PF01596">
    <property type="entry name" value="Methyltransf_3"/>
    <property type="match status" value="1"/>
</dbReference>